<evidence type="ECO:0000259" key="5">
    <source>
        <dbReference type="PROSITE" id="PS50977"/>
    </source>
</evidence>
<dbReference type="InterPro" id="IPR023772">
    <property type="entry name" value="DNA-bd_HTH_TetR-type_CS"/>
</dbReference>
<dbReference type="GO" id="GO:0003700">
    <property type="term" value="F:DNA-binding transcription factor activity"/>
    <property type="evidence" value="ECO:0007669"/>
    <property type="project" value="TreeGrafter"/>
</dbReference>
<evidence type="ECO:0000256" key="4">
    <source>
        <dbReference type="PROSITE-ProRule" id="PRU00335"/>
    </source>
</evidence>
<reference evidence="6 7" key="1">
    <citation type="submission" date="2012-02" db="EMBL/GenBank/DDBJ databases">
        <title>Complete genome sequence of Actinoplanes missouriensis 431 (= NBRC 102363).</title>
        <authorList>
            <person name="Ohnishi Y."/>
            <person name="Ishikawa J."/>
            <person name="Sekine M."/>
            <person name="Hosoyama A."/>
            <person name="Harada T."/>
            <person name="Narita H."/>
            <person name="Hata T."/>
            <person name="Konno Y."/>
            <person name="Tutikane K."/>
            <person name="Fujita N."/>
            <person name="Horinouchi S."/>
            <person name="Hayakawa M."/>
        </authorList>
    </citation>
    <scope>NUCLEOTIDE SEQUENCE [LARGE SCALE GENOMIC DNA]</scope>
    <source>
        <strain evidence="7">ATCC 14538 / DSM 43046 / CBS 188.64 / JCM 3121 / NBRC 102363 / NCIMB 12654 / NRRL B-3342 / UNCC 431</strain>
    </source>
</reference>
<evidence type="ECO:0000313" key="7">
    <source>
        <dbReference type="Proteomes" id="UP000007882"/>
    </source>
</evidence>
<dbReference type="InterPro" id="IPR009057">
    <property type="entry name" value="Homeodomain-like_sf"/>
</dbReference>
<accession>I0H7Y8</accession>
<dbReference type="InterPro" id="IPR050109">
    <property type="entry name" value="HTH-type_TetR-like_transc_reg"/>
</dbReference>
<keyword evidence="7" id="KW-1185">Reference proteome</keyword>
<dbReference type="SUPFAM" id="SSF48498">
    <property type="entry name" value="Tetracyclin repressor-like, C-terminal domain"/>
    <property type="match status" value="1"/>
</dbReference>
<dbReference type="PATRIC" id="fig|512565.3.peg.3896"/>
<dbReference type="EMBL" id="AP012319">
    <property type="protein sequence ID" value="BAL89125.1"/>
    <property type="molecule type" value="Genomic_DNA"/>
</dbReference>
<dbReference type="PANTHER" id="PTHR30055:SF148">
    <property type="entry name" value="TETR-FAMILY TRANSCRIPTIONAL REGULATOR"/>
    <property type="match status" value="1"/>
</dbReference>
<dbReference type="InterPro" id="IPR036271">
    <property type="entry name" value="Tet_transcr_reg_TetR-rel_C_sf"/>
</dbReference>
<dbReference type="PROSITE" id="PS50977">
    <property type="entry name" value="HTH_TETR_2"/>
    <property type="match status" value="1"/>
</dbReference>
<dbReference type="eggNOG" id="COG1309">
    <property type="taxonomic scope" value="Bacteria"/>
</dbReference>
<dbReference type="Proteomes" id="UP000007882">
    <property type="component" value="Chromosome"/>
</dbReference>
<evidence type="ECO:0000256" key="3">
    <source>
        <dbReference type="ARBA" id="ARBA00023163"/>
    </source>
</evidence>
<proteinExistence type="predicted"/>
<dbReference type="HOGENOM" id="CLU_069356_25_2_11"/>
<dbReference type="Gene3D" id="1.10.357.10">
    <property type="entry name" value="Tetracycline Repressor, domain 2"/>
    <property type="match status" value="1"/>
</dbReference>
<dbReference type="OrthoDB" id="9796019at2"/>
<dbReference type="SUPFAM" id="SSF46689">
    <property type="entry name" value="Homeodomain-like"/>
    <property type="match status" value="1"/>
</dbReference>
<dbReference type="GO" id="GO:0000976">
    <property type="term" value="F:transcription cis-regulatory region binding"/>
    <property type="evidence" value="ECO:0007669"/>
    <property type="project" value="TreeGrafter"/>
</dbReference>
<dbReference type="InterPro" id="IPR011075">
    <property type="entry name" value="TetR_C"/>
</dbReference>
<dbReference type="AlphaFoldDB" id="I0H7Y8"/>
<evidence type="ECO:0000256" key="2">
    <source>
        <dbReference type="ARBA" id="ARBA00023125"/>
    </source>
</evidence>
<dbReference type="Pfam" id="PF16859">
    <property type="entry name" value="TetR_C_11"/>
    <property type="match status" value="1"/>
</dbReference>
<dbReference type="KEGG" id="ams:AMIS_39050"/>
<keyword evidence="2 4" id="KW-0238">DNA-binding</keyword>
<dbReference type="InterPro" id="IPR001647">
    <property type="entry name" value="HTH_TetR"/>
</dbReference>
<evidence type="ECO:0000313" key="6">
    <source>
        <dbReference type="EMBL" id="BAL89125.1"/>
    </source>
</evidence>
<dbReference type="PANTHER" id="PTHR30055">
    <property type="entry name" value="HTH-TYPE TRANSCRIPTIONAL REGULATOR RUTR"/>
    <property type="match status" value="1"/>
</dbReference>
<dbReference type="RefSeq" id="WP_014444019.1">
    <property type="nucleotide sequence ID" value="NC_017093.1"/>
</dbReference>
<dbReference type="Pfam" id="PF00440">
    <property type="entry name" value="TetR_N"/>
    <property type="match status" value="1"/>
</dbReference>
<feature type="DNA-binding region" description="H-T-H motif" evidence="4">
    <location>
        <begin position="41"/>
        <end position="60"/>
    </location>
</feature>
<keyword evidence="1" id="KW-0805">Transcription regulation</keyword>
<evidence type="ECO:0000256" key="1">
    <source>
        <dbReference type="ARBA" id="ARBA00023015"/>
    </source>
</evidence>
<dbReference type="STRING" id="512565.AMIS_39050"/>
<protein>
    <submittedName>
        <fullName evidence="6">Putative TetR-family transcriptional regulator</fullName>
    </submittedName>
</protein>
<feature type="domain" description="HTH tetR-type" evidence="5">
    <location>
        <begin position="18"/>
        <end position="78"/>
    </location>
</feature>
<sequence length="198" mass="20950">MTAAPRRTTGVRHGPRSTQVVERVRAAVLSEITRHGFAGITIDGVARAAGVNRTTIYRRWPTKADLLGAAVEPLLAEFDADPGTGSFRGDLLVLMRRLRDNAARPEGRALGDAVKSSAAELREIAVRAGARTLAPFDRAAERAAARGEIGDRALAGIAAHLAYAGIVMWEQNRGTPATDADCARMVNLALAGLSTVTE</sequence>
<gene>
    <name evidence="6" type="ordered locus">AMIS_39050</name>
</gene>
<name>I0H7Y8_ACTM4</name>
<organism evidence="6 7">
    <name type="scientific">Actinoplanes missouriensis (strain ATCC 14538 / DSM 43046 / CBS 188.64 / JCM 3121 / NBRC 102363 / NCIMB 12654 / NRRL B-3342 / UNCC 431)</name>
    <dbReference type="NCBI Taxonomy" id="512565"/>
    <lineage>
        <taxon>Bacteria</taxon>
        <taxon>Bacillati</taxon>
        <taxon>Actinomycetota</taxon>
        <taxon>Actinomycetes</taxon>
        <taxon>Micromonosporales</taxon>
        <taxon>Micromonosporaceae</taxon>
        <taxon>Actinoplanes</taxon>
    </lineage>
</organism>
<dbReference type="Gene3D" id="1.10.10.60">
    <property type="entry name" value="Homeodomain-like"/>
    <property type="match status" value="1"/>
</dbReference>
<dbReference type="PROSITE" id="PS01081">
    <property type="entry name" value="HTH_TETR_1"/>
    <property type="match status" value="1"/>
</dbReference>
<keyword evidence="3" id="KW-0804">Transcription</keyword>